<gene>
    <name evidence="2" type="ORF">ACFODU_06860</name>
</gene>
<comment type="caution">
    <text evidence="2">The sequence shown here is derived from an EMBL/GenBank/DDBJ whole genome shotgun (WGS) entry which is preliminary data.</text>
</comment>
<evidence type="ECO:0000313" key="2">
    <source>
        <dbReference type="EMBL" id="MFC3097522.1"/>
    </source>
</evidence>
<dbReference type="NCBIfam" id="TIGR00654">
    <property type="entry name" value="PhzF_family"/>
    <property type="match status" value="1"/>
</dbReference>
<dbReference type="SUPFAM" id="SSF54506">
    <property type="entry name" value="Diaminopimelate epimerase-like"/>
    <property type="match status" value="1"/>
</dbReference>
<comment type="similarity">
    <text evidence="1">Belongs to the PhzF family.</text>
</comment>
<evidence type="ECO:0000313" key="3">
    <source>
        <dbReference type="Proteomes" id="UP001595456"/>
    </source>
</evidence>
<dbReference type="InterPro" id="IPR003719">
    <property type="entry name" value="Phenazine_PhzF-like"/>
</dbReference>
<organism evidence="2 3">
    <name type="scientific">Alteraurantiacibacter palmitatis</name>
    <dbReference type="NCBI Taxonomy" id="2054628"/>
    <lineage>
        <taxon>Bacteria</taxon>
        <taxon>Pseudomonadati</taxon>
        <taxon>Pseudomonadota</taxon>
        <taxon>Alphaproteobacteria</taxon>
        <taxon>Sphingomonadales</taxon>
        <taxon>Erythrobacteraceae</taxon>
        <taxon>Alteraurantiacibacter</taxon>
    </lineage>
</organism>
<dbReference type="PANTHER" id="PTHR13774">
    <property type="entry name" value="PHENAZINE BIOSYNTHESIS PROTEIN"/>
    <property type="match status" value="1"/>
</dbReference>
<dbReference type="Proteomes" id="UP001595456">
    <property type="component" value="Unassembled WGS sequence"/>
</dbReference>
<name>A0ABV7E4U6_9SPHN</name>
<dbReference type="RefSeq" id="WP_336925312.1">
    <property type="nucleotide sequence ID" value="NZ_JBANRO010000003.1"/>
</dbReference>
<evidence type="ECO:0000256" key="1">
    <source>
        <dbReference type="ARBA" id="ARBA00008270"/>
    </source>
</evidence>
<protein>
    <submittedName>
        <fullName evidence="2">PhzF family phenazine biosynthesis protein</fullName>
    </submittedName>
</protein>
<dbReference type="Gene3D" id="3.10.310.10">
    <property type="entry name" value="Diaminopimelate Epimerase, Chain A, domain 1"/>
    <property type="match status" value="2"/>
</dbReference>
<dbReference type="PANTHER" id="PTHR13774:SF32">
    <property type="entry name" value="ANTISENSE-ENHANCING SEQUENCE 1"/>
    <property type="match status" value="1"/>
</dbReference>
<accession>A0ABV7E4U6</accession>
<proteinExistence type="inferred from homology"/>
<sequence length="278" mass="28804">MQLDLVDVFGNGALSGNPLAVVHAAQGMDAPTMLRLTQWLGFSETTFLLPPTEPEADYRVRIFYPAGELPFAGHPTLGSAYAWLAAGGTPQRGGVVVQQCGAGLVEVRVDGDTLAFAAPPMTRYGPLGAPERDEAARIAGVDPAQIVEAVHIANGPNWQLLRLASAEEVLAAVPKARAPSGTDIGLAAPGAPGSGVDWEVRAFFANQHGQVVEDPVTGSFNAGLAMHLFASGLVKGRYVAAQGQLTGADGRVLCEQDENGQVWIGGQCSMVAAGAQLP</sequence>
<keyword evidence="3" id="KW-1185">Reference proteome</keyword>
<dbReference type="Pfam" id="PF02567">
    <property type="entry name" value="PhzC-PhzF"/>
    <property type="match status" value="1"/>
</dbReference>
<dbReference type="PIRSF" id="PIRSF016184">
    <property type="entry name" value="PhzC_PhzF"/>
    <property type="match status" value="1"/>
</dbReference>
<dbReference type="EMBL" id="JBHRST010000009">
    <property type="protein sequence ID" value="MFC3097522.1"/>
    <property type="molecule type" value="Genomic_DNA"/>
</dbReference>
<reference evidence="3" key="1">
    <citation type="journal article" date="2019" name="Int. J. Syst. Evol. Microbiol.">
        <title>The Global Catalogue of Microorganisms (GCM) 10K type strain sequencing project: providing services to taxonomists for standard genome sequencing and annotation.</title>
        <authorList>
            <consortium name="The Broad Institute Genomics Platform"/>
            <consortium name="The Broad Institute Genome Sequencing Center for Infectious Disease"/>
            <person name="Wu L."/>
            <person name="Ma J."/>
        </authorList>
    </citation>
    <scope>NUCLEOTIDE SEQUENCE [LARGE SCALE GENOMIC DNA]</scope>
    <source>
        <strain evidence="3">KCTC 52607</strain>
    </source>
</reference>